<protein>
    <recommendedName>
        <fullName evidence="2">Adapter protein MecA</fullName>
    </recommendedName>
</protein>
<dbReference type="Gene3D" id="3.30.70.1950">
    <property type="match status" value="1"/>
</dbReference>
<dbReference type="AlphaFoldDB" id="A0A4R5N7Q5"/>
<evidence type="ECO:0000313" key="4">
    <source>
        <dbReference type="Proteomes" id="UP000295681"/>
    </source>
</evidence>
<dbReference type="EMBL" id="PUFI01000014">
    <property type="protein sequence ID" value="TDG67905.1"/>
    <property type="molecule type" value="Genomic_DNA"/>
</dbReference>
<dbReference type="GO" id="GO:0030674">
    <property type="term" value="F:protein-macromolecule adaptor activity"/>
    <property type="evidence" value="ECO:0007669"/>
    <property type="project" value="UniProtKB-UniRule"/>
</dbReference>
<dbReference type="InterPro" id="IPR008681">
    <property type="entry name" value="Neg-reg_MecA"/>
</dbReference>
<evidence type="ECO:0000256" key="2">
    <source>
        <dbReference type="HAMAP-Rule" id="MF_01124"/>
    </source>
</evidence>
<comment type="domain">
    <text evidence="2">The N-terminal domain probably binds unfolded/aggregated proteins; the C-terminal domain interacts with ClpC.</text>
</comment>
<dbReference type="STRING" id="907931.GCA_000165675_01287"/>
<accession>A0A4R5N7Q5</accession>
<dbReference type="PIRSF" id="PIRSF029008">
    <property type="entry name" value="MecA"/>
    <property type="match status" value="1"/>
</dbReference>
<dbReference type="PANTHER" id="PTHR39161">
    <property type="entry name" value="ADAPTER PROTEIN MECA"/>
    <property type="match status" value="1"/>
</dbReference>
<comment type="similarity">
    <text evidence="1 2">Belongs to the MecA family.</text>
</comment>
<proteinExistence type="inferred from homology"/>
<comment type="subunit">
    <text evidence="2">Homodimer.</text>
</comment>
<sequence>MEMERINENTIRVMIENDDLKERGMTVMDLLGNHENIEKFFYSILDEVDTNHDFEDEQQVTFQILPNKNGLELFISKVDEDTDVEELFGKVIENHSKSTEDTVDEVPDKIKDALIGKDAGHTENAQQEQAKSDIAIKDVTLVLNNFESAISLAHEYQLENTISSLVSYNHKYYLNLAFPSVEMSLEKKRDIISMALEFGRVSPISFDVLREHGKIIFERTAIQRLNEIF</sequence>
<dbReference type="Proteomes" id="UP000295681">
    <property type="component" value="Unassembled WGS sequence"/>
</dbReference>
<dbReference type="PANTHER" id="PTHR39161:SF1">
    <property type="entry name" value="ADAPTER PROTEIN MECA 1"/>
    <property type="match status" value="1"/>
</dbReference>
<evidence type="ECO:0000256" key="1">
    <source>
        <dbReference type="ARBA" id="ARBA00005397"/>
    </source>
</evidence>
<keyword evidence="4" id="KW-1185">Reference proteome</keyword>
<dbReference type="HAMAP" id="MF_01124">
    <property type="entry name" value="MecA"/>
    <property type="match status" value="1"/>
</dbReference>
<reference evidence="3 4" key="1">
    <citation type="journal article" date="2019" name="Appl. Microbiol. Biotechnol.">
        <title>Uncovering carbohydrate metabolism through a genotype-phenotype association study of 56 lactic acid bacteria genomes.</title>
        <authorList>
            <person name="Buron-Moles G."/>
            <person name="Chailyan A."/>
            <person name="Dolejs I."/>
            <person name="Forster J."/>
            <person name="Miks M.H."/>
        </authorList>
    </citation>
    <scope>NUCLEOTIDE SEQUENCE [LARGE SCALE GENOMIC DNA]</scope>
    <source>
        <strain evidence="3 4">ATCC 700006</strain>
    </source>
</reference>
<comment type="function">
    <text evidence="2">Enables the recognition and targeting of unfolded and aggregated proteins to the ClpC protease or to other proteins involved in proteolysis.</text>
</comment>
<name>A0A4R5N7Q5_9LACO</name>
<comment type="caution">
    <text evidence="3">The sequence shown here is derived from an EMBL/GenBank/DDBJ whole genome shotgun (WGS) entry which is preliminary data.</text>
</comment>
<dbReference type="Pfam" id="PF05389">
    <property type="entry name" value="MecA"/>
    <property type="match status" value="1"/>
</dbReference>
<organism evidence="3 4">
    <name type="scientific">Leuconostoc fallax</name>
    <dbReference type="NCBI Taxonomy" id="1251"/>
    <lineage>
        <taxon>Bacteria</taxon>
        <taxon>Bacillati</taxon>
        <taxon>Bacillota</taxon>
        <taxon>Bacilli</taxon>
        <taxon>Lactobacillales</taxon>
        <taxon>Lactobacillaceae</taxon>
        <taxon>Leuconostoc</taxon>
    </lineage>
</organism>
<dbReference type="InterPro" id="IPR038471">
    <property type="entry name" value="MecA_C_sf"/>
</dbReference>
<gene>
    <name evidence="2" type="primary">mecA</name>
    <name evidence="3" type="ORF">C5L23_000211</name>
</gene>
<evidence type="ECO:0000313" key="3">
    <source>
        <dbReference type="EMBL" id="TDG67905.1"/>
    </source>
</evidence>
<dbReference type="RefSeq" id="WP_010007339.1">
    <property type="nucleotide sequence ID" value="NZ_JAGYGP010000001.1"/>
</dbReference>